<feature type="domain" description="HTH cro/C1-type" evidence="5">
    <location>
        <begin position="83"/>
        <end position="137"/>
    </location>
</feature>
<dbReference type="EMBL" id="FN668639">
    <property type="protein sequence ID" value="CBK20453.2"/>
    <property type="molecule type" value="Genomic_DNA"/>
</dbReference>
<accession>D8LXZ8</accession>
<keyword evidence="1" id="KW-0805">Transcription regulation</keyword>
<protein>
    <recommendedName>
        <fullName evidence="5">HTH cro/C1-type domain-containing protein</fullName>
    </recommendedName>
</protein>
<evidence type="ECO:0000313" key="6">
    <source>
        <dbReference type="EMBL" id="CBK20453.2"/>
    </source>
</evidence>
<evidence type="ECO:0000259" key="5">
    <source>
        <dbReference type="PROSITE" id="PS50943"/>
    </source>
</evidence>
<dbReference type="PROSITE" id="PS50943">
    <property type="entry name" value="HTH_CROC1"/>
    <property type="match status" value="1"/>
</dbReference>
<evidence type="ECO:0000256" key="1">
    <source>
        <dbReference type="ARBA" id="ARBA00023015"/>
    </source>
</evidence>
<gene>
    <name evidence="6" type="ORF">GSBLH_T00000792001</name>
</gene>
<evidence type="ECO:0000313" key="7">
    <source>
        <dbReference type="Proteomes" id="UP000008312"/>
    </source>
</evidence>
<evidence type="ECO:0000256" key="3">
    <source>
        <dbReference type="ARBA" id="ARBA00023163"/>
    </source>
</evidence>
<dbReference type="InParanoid" id="D8LXZ8"/>
<dbReference type="GeneID" id="24918082"/>
<dbReference type="RefSeq" id="XP_012894501.1">
    <property type="nucleotide sequence ID" value="XM_013039047.1"/>
</dbReference>
<keyword evidence="7" id="KW-1185">Reference proteome</keyword>
<dbReference type="Pfam" id="PF08523">
    <property type="entry name" value="MBF1"/>
    <property type="match status" value="1"/>
</dbReference>
<reference evidence="6" key="1">
    <citation type="submission" date="2010-02" db="EMBL/GenBank/DDBJ databases">
        <title>Sequencing and annotation of the Blastocystis hominis genome.</title>
        <authorList>
            <person name="Wincker P."/>
        </authorList>
    </citation>
    <scope>NUCLEOTIDE SEQUENCE</scope>
    <source>
        <strain evidence="6">Singapore isolate B</strain>
    </source>
</reference>
<dbReference type="Proteomes" id="UP000008312">
    <property type="component" value="Unassembled WGS sequence"/>
</dbReference>
<keyword evidence="3" id="KW-0804">Transcription</keyword>
<feature type="region of interest" description="Disordered" evidence="4">
    <location>
        <begin position="11"/>
        <end position="30"/>
    </location>
</feature>
<dbReference type="PANTHER" id="PTHR10245">
    <property type="entry name" value="ENDOTHELIAL DIFFERENTIATION-RELATED FACTOR 1 MULTIPROTEIN BRIDGING FACTOR 1"/>
    <property type="match status" value="1"/>
</dbReference>
<organism evidence="6">
    <name type="scientific">Blastocystis hominis</name>
    <dbReference type="NCBI Taxonomy" id="12968"/>
    <lineage>
        <taxon>Eukaryota</taxon>
        <taxon>Sar</taxon>
        <taxon>Stramenopiles</taxon>
        <taxon>Bigyra</taxon>
        <taxon>Opalozoa</taxon>
        <taxon>Opalinata</taxon>
        <taxon>Blastocystidae</taxon>
        <taxon>Blastocystis</taxon>
    </lineage>
</organism>
<keyword evidence="2" id="KW-0238">DNA-binding</keyword>
<dbReference type="Pfam" id="PF01381">
    <property type="entry name" value="HTH_3"/>
    <property type="match status" value="1"/>
</dbReference>
<dbReference type="Gene3D" id="1.10.260.40">
    <property type="entry name" value="lambda repressor-like DNA-binding domains"/>
    <property type="match status" value="1"/>
</dbReference>
<dbReference type="OMA" id="GKNKSCK"/>
<dbReference type="CDD" id="cd00093">
    <property type="entry name" value="HTH_XRE"/>
    <property type="match status" value="1"/>
</dbReference>
<dbReference type="GO" id="GO:0003677">
    <property type="term" value="F:DNA binding"/>
    <property type="evidence" value="ECO:0007669"/>
    <property type="project" value="UniProtKB-KW"/>
</dbReference>
<dbReference type="OrthoDB" id="10253401at2759"/>
<dbReference type="SUPFAM" id="SSF47413">
    <property type="entry name" value="lambda repressor-like DNA-binding domains"/>
    <property type="match status" value="1"/>
</dbReference>
<dbReference type="AlphaFoldDB" id="D8LXZ8"/>
<dbReference type="SMART" id="SM00530">
    <property type="entry name" value="HTH_XRE"/>
    <property type="match status" value="1"/>
</dbReference>
<dbReference type="FunCoup" id="D8LXZ8">
    <property type="interactions" value="484"/>
</dbReference>
<sequence length="139" mass="15895">MSIIYQDWTPAGWDKRGKKPTVSREKQVNTARRLDNAVETTAKYDAGKNKNIVNAPALYARKVEEEDEVFTLPKVNLSFRHRLQSARQEKQMTQKDLAVKLNVKASVIQDYESGKVIPNQALISKMEKVLGVRLRDPKK</sequence>
<name>D8LXZ8_BLAHO</name>
<evidence type="ECO:0000256" key="2">
    <source>
        <dbReference type="ARBA" id="ARBA00023125"/>
    </source>
</evidence>
<evidence type="ECO:0000256" key="4">
    <source>
        <dbReference type="SAM" id="MobiDB-lite"/>
    </source>
</evidence>
<dbReference type="InterPro" id="IPR010982">
    <property type="entry name" value="Lambda_DNA-bd_dom_sf"/>
</dbReference>
<dbReference type="InterPro" id="IPR013729">
    <property type="entry name" value="MBF1_N"/>
</dbReference>
<dbReference type="PANTHER" id="PTHR10245:SF15">
    <property type="entry name" value="ENDOTHELIAL DIFFERENTIATION-RELATED FACTOR 1"/>
    <property type="match status" value="1"/>
</dbReference>
<dbReference type="InterPro" id="IPR001387">
    <property type="entry name" value="Cro/C1-type_HTH"/>
</dbReference>
<dbReference type="GO" id="GO:0005634">
    <property type="term" value="C:nucleus"/>
    <property type="evidence" value="ECO:0007669"/>
    <property type="project" value="TreeGrafter"/>
</dbReference>
<proteinExistence type="predicted"/>